<dbReference type="Proteomes" id="UP000594220">
    <property type="component" value="Unplaced"/>
</dbReference>
<sequence>GGRGGSGSHALSCWQWMAAGAPGAPGRPATPAAGSRRAAGIAAAPLTCEDGHLRCRADPACPLDGRWGAWGPWSPCSHRCREGAQVRVRACDNPAPQHGGRGCAGGSQQQRACRGQLPCEGDGAKGTGAWSPWGACSVTCGGGEQIRTRECLRPGCQGLSAQSKICNTQVCLGEWPPVGCPAGRLYRECLQEEGCPYSCAHLAGQMDCFSDGCEEGCHCPHGQLNCSLAPCPLDGGFGAWSPWTSCSRTCGGLGNMTRARSCTRPAPAHGGRDCAGPRTDTKYCQTPDCAGEPAPGAAGGCPGSRAGAGVGAR</sequence>
<evidence type="ECO:0000256" key="1">
    <source>
        <dbReference type="ARBA" id="ARBA00022737"/>
    </source>
</evidence>
<dbReference type="InterPro" id="IPR000884">
    <property type="entry name" value="TSP1_rpt"/>
</dbReference>
<dbReference type="AlphaFoldDB" id="A0A7M4DZW2"/>
<dbReference type="Pfam" id="PF00090">
    <property type="entry name" value="TSP_1"/>
    <property type="match status" value="3"/>
</dbReference>
<evidence type="ECO:0000313" key="5">
    <source>
        <dbReference type="Proteomes" id="UP000594220"/>
    </source>
</evidence>
<dbReference type="PANTHER" id="PTHR22906:SF21">
    <property type="entry name" value="SEMA DOMAIN-CONTAINING PROTEIN"/>
    <property type="match status" value="1"/>
</dbReference>
<dbReference type="PRINTS" id="PR01705">
    <property type="entry name" value="TSP1REPEAT"/>
</dbReference>
<reference evidence="4" key="1">
    <citation type="submission" date="2025-08" db="UniProtKB">
        <authorList>
            <consortium name="Ensembl"/>
        </authorList>
    </citation>
    <scope>IDENTIFICATION</scope>
</reference>
<feature type="compositionally biased region" description="Gly residues" evidence="3">
    <location>
        <begin position="297"/>
        <end position="313"/>
    </location>
</feature>
<name>A0A7M4DZW2_CROPO</name>
<accession>A0A7M4DZW2</accession>
<dbReference type="FunFam" id="2.20.100.10:FF:000080">
    <property type="entry name" value="SCO-spondin"/>
    <property type="match status" value="1"/>
</dbReference>
<dbReference type="InterPro" id="IPR036383">
    <property type="entry name" value="TSP1_rpt_sf"/>
</dbReference>
<dbReference type="PANTHER" id="PTHR22906">
    <property type="entry name" value="PROPERDIN"/>
    <property type="match status" value="1"/>
</dbReference>
<dbReference type="FunFam" id="2.20.100.10:FF:000001">
    <property type="entry name" value="semaphorin-5A isoform X1"/>
    <property type="match status" value="1"/>
</dbReference>
<dbReference type="Gene3D" id="2.20.100.10">
    <property type="entry name" value="Thrombospondin type-1 (TSP1) repeat"/>
    <property type="match status" value="3"/>
</dbReference>
<keyword evidence="1" id="KW-0677">Repeat</keyword>
<dbReference type="InterPro" id="IPR052065">
    <property type="entry name" value="Compl_asym_regulator"/>
</dbReference>
<feature type="region of interest" description="Disordered" evidence="3">
    <location>
        <begin position="293"/>
        <end position="313"/>
    </location>
</feature>
<proteinExistence type="predicted"/>
<evidence type="ECO:0000256" key="2">
    <source>
        <dbReference type="ARBA" id="ARBA00023157"/>
    </source>
</evidence>
<dbReference type="PROSITE" id="PS50092">
    <property type="entry name" value="TSP1"/>
    <property type="match status" value="3"/>
</dbReference>
<dbReference type="SMART" id="SM00209">
    <property type="entry name" value="TSP1"/>
    <property type="match status" value="3"/>
</dbReference>
<dbReference type="Ensembl" id="ENSCPRT00005002604.1">
    <property type="protein sequence ID" value="ENSCPRP00005002224.1"/>
    <property type="gene ID" value="ENSCPRG00005001641.1"/>
</dbReference>
<evidence type="ECO:0000313" key="4">
    <source>
        <dbReference type="Ensembl" id="ENSCPRP00005002224.1"/>
    </source>
</evidence>
<keyword evidence="2" id="KW-1015">Disulfide bond</keyword>
<dbReference type="GeneTree" id="ENSGT00940000155829"/>
<keyword evidence="5" id="KW-1185">Reference proteome</keyword>
<organism evidence="4 5">
    <name type="scientific">Crocodylus porosus</name>
    <name type="common">Saltwater crocodile</name>
    <name type="synonym">Estuarine crocodile</name>
    <dbReference type="NCBI Taxonomy" id="8502"/>
    <lineage>
        <taxon>Eukaryota</taxon>
        <taxon>Metazoa</taxon>
        <taxon>Chordata</taxon>
        <taxon>Craniata</taxon>
        <taxon>Vertebrata</taxon>
        <taxon>Euteleostomi</taxon>
        <taxon>Archelosauria</taxon>
        <taxon>Archosauria</taxon>
        <taxon>Crocodylia</taxon>
        <taxon>Longirostres</taxon>
        <taxon>Crocodylidae</taxon>
        <taxon>Crocodylus</taxon>
    </lineage>
</organism>
<dbReference type="OMA" id="NRQCTST"/>
<reference evidence="4" key="2">
    <citation type="submission" date="2025-09" db="UniProtKB">
        <authorList>
            <consortium name="Ensembl"/>
        </authorList>
    </citation>
    <scope>IDENTIFICATION</scope>
</reference>
<evidence type="ECO:0000256" key="3">
    <source>
        <dbReference type="SAM" id="MobiDB-lite"/>
    </source>
</evidence>
<dbReference type="SUPFAM" id="SSF82895">
    <property type="entry name" value="TSP-1 type 1 repeat"/>
    <property type="match status" value="3"/>
</dbReference>
<protein>
    <submittedName>
        <fullName evidence="4">Uncharacterized protein</fullName>
    </submittedName>
</protein>